<reference evidence="2" key="2">
    <citation type="submission" date="2022-10" db="EMBL/GenBank/DDBJ databases">
        <authorList>
            <person name="Ngo T.-E."/>
        </authorList>
    </citation>
    <scope>NUCLEOTIDE SEQUENCE</scope>
    <source>
        <strain evidence="2">JHB</strain>
    </source>
</reference>
<dbReference type="Gene3D" id="3.50.50.60">
    <property type="entry name" value="FAD/NAD(P)-binding domain"/>
    <property type="match status" value="1"/>
</dbReference>
<evidence type="ECO:0008006" key="3">
    <source>
        <dbReference type="Google" id="ProtNLM"/>
    </source>
</evidence>
<dbReference type="EMBL" id="CP017708">
    <property type="protein sequence ID" value="WAN69975.1"/>
    <property type="molecule type" value="Genomic_DNA"/>
</dbReference>
<dbReference type="Gene3D" id="2.160.20.80">
    <property type="entry name" value="E3 ubiquitin-protein ligase SopA"/>
    <property type="match status" value="1"/>
</dbReference>
<dbReference type="SUPFAM" id="SSF51905">
    <property type="entry name" value="FAD/NAD(P)-binding domain"/>
    <property type="match status" value="1"/>
</dbReference>
<evidence type="ECO:0000256" key="1">
    <source>
        <dbReference type="SAM" id="MobiDB-lite"/>
    </source>
</evidence>
<protein>
    <recommendedName>
        <fullName evidence="3">Flavin-dependent dehydrogenase</fullName>
    </recommendedName>
</protein>
<reference evidence="2" key="1">
    <citation type="journal article" date="2017" name="Proc. Natl. Acad. Sci. U.S.A.">
        <title>Comparative genomics uncovers the prolific and distinctive metabolic potential of the cyanobacterial genus Moorea.</title>
        <authorList>
            <person name="Leao T."/>
            <person name="Castelao G."/>
            <person name="Korobeynikov A."/>
            <person name="Monroe E.A."/>
            <person name="Podell S."/>
            <person name="Glukhov E."/>
            <person name="Allen E.E."/>
            <person name="Gerwick W.H."/>
            <person name="Gerwick L."/>
        </authorList>
    </citation>
    <scope>NUCLEOTIDE SEQUENCE</scope>
    <source>
        <strain evidence="2">JHB</strain>
    </source>
</reference>
<proteinExistence type="predicted"/>
<organism evidence="2">
    <name type="scientific">Moorena producens (strain JHB)</name>
    <dbReference type="NCBI Taxonomy" id="1454205"/>
    <lineage>
        <taxon>Bacteria</taxon>
        <taxon>Bacillati</taxon>
        <taxon>Cyanobacteriota</taxon>
        <taxon>Cyanophyceae</taxon>
        <taxon>Coleofasciculales</taxon>
        <taxon>Coleofasciculaceae</taxon>
        <taxon>Moorena</taxon>
    </lineage>
</organism>
<dbReference type="PANTHER" id="PTHR32098">
    <property type="entry name" value="LYCOPENE BETA/EPSILON CYCLASE PROTEIN"/>
    <property type="match status" value="1"/>
</dbReference>
<dbReference type="AlphaFoldDB" id="A0A9Q9SUQ8"/>
<dbReference type="InterPro" id="IPR036188">
    <property type="entry name" value="FAD/NAD-bd_sf"/>
</dbReference>
<name>A0A9Q9SUQ8_MOOP1</name>
<feature type="region of interest" description="Disordered" evidence="1">
    <location>
        <begin position="208"/>
        <end position="282"/>
    </location>
</feature>
<dbReference type="PANTHER" id="PTHR32098:SF5">
    <property type="entry name" value="LYCOPENE BETA_EPSILON CYCLASE PROTEIN"/>
    <property type="match status" value="1"/>
</dbReference>
<dbReference type="SUPFAM" id="SSF141571">
    <property type="entry name" value="Pentapeptide repeat-like"/>
    <property type="match status" value="1"/>
</dbReference>
<dbReference type="Proteomes" id="UP000176944">
    <property type="component" value="Chromosome"/>
</dbReference>
<evidence type="ECO:0000313" key="2">
    <source>
        <dbReference type="EMBL" id="WAN69975.1"/>
    </source>
</evidence>
<sequence length="790" mass="90277">MKEILYVEIPTPDTKTVCQWLQQEWQPKLGDKIITPDGIRLQWETTPDQNSNHKTTVALSLIPEISIFVWSVQRTTYLKAFRWSEKPLSGETLILRQLTQSLREQFPYHYPEPPDVELSEQSIFEALAPYYPQTVHFFRKMPRGEYDLNRVYWWEKRWREGVRNPQQPKQVVFKGLQVVREAWPKGQGSQELKVGRLKVEGYFGNLQPSNLEPSNLEPSNLQPTNLQPTNLQPSNLQPTNLQPSNLQPTNLQPSNLQPTNLQPSNLQPTNLQPSNLQPSNLQPSTPKYDVIYIGGALGVIHAATMAQRGYRVLLIERLTFGRMNREWNISRDEFQSLIDLGLFTPTEFEGIIAREYLDGFNKFFDSNNPPHLKAAILHTPRVLNIAIDSAKFLQLCGKKLTSAGGEIWDETEFIQATITPEEVVVDLQHLPTKSHRQASGRLLVDAMGTASPIAWQLNGGRAFNSVCPTVGAVIEGLEPQVWDPDYGDVLNSHGDISRGRQLIWELFPGAGQELTIYLFHYHQIHPENPGSLLEMYEDFFTILPEYRRCDIEKLVWKKPTFGYIPGHFTVGSRDRIVAFDRLVAIGDAASLQSPLVFTGFGSLVRNLYRLTDLLETALRHNLLSAKDLNQIRAYQSNIAVTWLFSQGMMVPTGRHLPPQRINSMLNTFFGLLADEPPEVPDTFIKDRFSWLTFNRLALKAARRNPALIPWILEMAGAKDFLLWVGSYLSFTSNAFVSGLLKGWFPSLVRRLQPWLEKRYPRLWLQLLAQSYAITAGMGRPEKINRELKFD</sequence>
<gene>
    <name evidence="2" type="ORF">BJP36_38520</name>
</gene>
<accession>A0A9Q9SUQ8</accession>